<sequence>MRRGVDGTTAAPIVRWHLQLQQQRCLLPLLRRCGASAIQANGSHTVVPHQVACRACASSCCGSRCEHDAMASLRGLDTVLCTRRWLNVETNRYLQEQQEYIPSVCEAAEEVLARLDQQQDDNPPIEVERFFHALHADALVAMFEYFVTYRLRSLFRSSRGSEVCGCEVSPLCELLLTALSERSVELSSKHVAFIGTLYSASGLDARLFLFILYHSRHSLRRTQAVQALRTISVMRLHAVSPTAMGFRHPLFGTTTSVAPLFTSAMSSVMVRCMELEQTHDGYDVRGLLSKVLMRHYSRVQPDVRTACLWWVHRGLHKKDHTSQSAVLEVKLNDAPSPVDAFSAMETASRLLTLPAFDAAHLRSLVKKGSDAECSWRASNSRVVHPAFTGQEDSALVLHQKLPTLERLHGELKLLALETLSQRVLEITQLDAVAGVAEVVLRYCPSLSEVVLHRMLQLACLDSEGAAAVSTLTAMHRLLPHVNVMDVIEGVMMCGACRGSLPGCRRVDGKLTAISPPDAFVKCLAMHLPSSHLPVMFHRLCRQRDLAAFRLSSFVLRVVLQALEYASPDSLSCEDVTCIRAFIQQEQRKAVLHCGRTVAPKPNGEKAKTTDLEENRLLADIEACVLLRCCSSNVGEVSPQLPPKSSGPVTDSCKAVGVAKAALTPLFGARATKLVTTEAAMRERAPLVWLYAVYRMSVSIMCELEALAALAVRQGVQLRLNGRQRTLVELSESVDESLILTDVHPQVPTGSMDLGALRACIEDWLLNKATSGRALQRLVTLLDEDDVALASFLCYAAIARHDFTAMEELRRRASVANVIFYREGSLSSGEMYTMPLRSAELCAVTAGNAADVSVETQTVECHSASSCAGACSGGSGAGSSSSSAASNRGGDGGDAAAEDADTEQGSCTTELTFAARCALRFANTHWESKAPAVVDAARLWAQLDIILLEGDCTRKVEYYEAMLRLCQKESLAGLAERVPADVHREMFAVIGGKGLWTQGVALLRLAESSSGRLQIPVVAYQQVMRACLMHRVPVPAFLRERSKNTVLVK</sequence>
<evidence type="ECO:0000313" key="2">
    <source>
        <dbReference type="EMBL" id="ESL10418.1"/>
    </source>
</evidence>
<dbReference type="Proteomes" id="UP000031737">
    <property type="component" value="Unassembled WGS sequence"/>
</dbReference>
<organism evidence="2 3">
    <name type="scientific">Trypanosoma rangeli SC58</name>
    <dbReference type="NCBI Taxonomy" id="429131"/>
    <lineage>
        <taxon>Eukaryota</taxon>
        <taxon>Discoba</taxon>
        <taxon>Euglenozoa</taxon>
        <taxon>Kinetoplastea</taxon>
        <taxon>Metakinetoplastina</taxon>
        <taxon>Trypanosomatida</taxon>
        <taxon>Trypanosomatidae</taxon>
        <taxon>Trypanosoma</taxon>
        <taxon>Herpetosoma</taxon>
    </lineage>
</organism>
<evidence type="ECO:0000313" key="3">
    <source>
        <dbReference type="Proteomes" id="UP000031737"/>
    </source>
</evidence>
<evidence type="ECO:0000256" key="1">
    <source>
        <dbReference type="SAM" id="MobiDB-lite"/>
    </source>
</evidence>
<keyword evidence="3" id="KW-1185">Reference proteome</keyword>
<reference evidence="2 3" key="1">
    <citation type="submission" date="2013-07" db="EMBL/GenBank/DDBJ databases">
        <authorList>
            <person name="Stoco P.H."/>
            <person name="Wagner G."/>
            <person name="Gerber A."/>
            <person name="Zaha A."/>
            <person name="Thompson C."/>
            <person name="Bartholomeu D.C."/>
            <person name="Luckemeyer D.D."/>
            <person name="Bahia D."/>
            <person name="Loreto E."/>
            <person name="Prestes E.B."/>
            <person name="Lima F.M."/>
            <person name="Rodrigues-Luiz G."/>
            <person name="Vallejo G.A."/>
            <person name="Filho J.F."/>
            <person name="Monteiro K.M."/>
            <person name="Tyler K.M."/>
            <person name="de Almeida L.G."/>
            <person name="Ortiz M.F."/>
            <person name="Siervo M.A."/>
            <person name="de Moraes M.H."/>
            <person name="Cunha O.L."/>
            <person name="Mendonca-Neto R."/>
            <person name="Silva R."/>
            <person name="Teixeira S.M."/>
            <person name="Murta S.M."/>
            <person name="Sincero T.C."/>
            <person name="Mendes T.A."/>
            <person name="Urmenyi T.P."/>
            <person name="Silva V.G."/>
            <person name="da Rocha W.D."/>
            <person name="Andersson B."/>
            <person name="Romanha A.J."/>
            <person name="Steindel M."/>
            <person name="de Vasconcelos A.T."/>
            <person name="Grisard E.C."/>
        </authorList>
    </citation>
    <scope>NUCLEOTIDE SEQUENCE [LARGE SCALE GENOMIC DNA]</scope>
    <source>
        <strain evidence="2 3">SC58</strain>
    </source>
</reference>
<comment type="caution">
    <text evidence="2">The sequence shown here is derived from an EMBL/GenBank/DDBJ whole genome shotgun (WGS) entry which is preliminary data.</text>
</comment>
<gene>
    <name evidence="2" type="ORF">TRSC58_01849</name>
</gene>
<protein>
    <submittedName>
        <fullName evidence="2">Uncharacterized protein</fullName>
    </submittedName>
</protein>
<proteinExistence type="predicted"/>
<feature type="region of interest" description="Disordered" evidence="1">
    <location>
        <begin position="880"/>
        <end position="902"/>
    </location>
</feature>
<dbReference type="OrthoDB" id="244192at2759"/>
<name>A0A061J4R2_TRYRA</name>
<dbReference type="EMBL" id="AUPL01001849">
    <property type="protein sequence ID" value="ESL10418.1"/>
    <property type="molecule type" value="Genomic_DNA"/>
</dbReference>
<dbReference type="AlphaFoldDB" id="A0A061J4R2"/>
<dbReference type="VEuPathDB" id="TriTrypDB:TRSC58_01849"/>
<accession>A0A061J4R2</accession>